<dbReference type="EMBL" id="JBHSED010000005">
    <property type="protein sequence ID" value="MFC4302811.1"/>
    <property type="molecule type" value="Genomic_DNA"/>
</dbReference>
<organism evidence="1 2">
    <name type="scientific">Cohnella boryungensis</name>
    <dbReference type="NCBI Taxonomy" id="768479"/>
    <lineage>
        <taxon>Bacteria</taxon>
        <taxon>Bacillati</taxon>
        <taxon>Bacillota</taxon>
        <taxon>Bacilli</taxon>
        <taxon>Bacillales</taxon>
        <taxon>Paenibacillaceae</taxon>
        <taxon>Cohnella</taxon>
    </lineage>
</organism>
<evidence type="ECO:0000313" key="1">
    <source>
        <dbReference type="EMBL" id="MFC4302811.1"/>
    </source>
</evidence>
<protein>
    <submittedName>
        <fullName evidence="1">Uncharacterized protein</fullName>
    </submittedName>
</protein>
<accession>A0ABV8S640</accession>
<reference evidence="2" key="1">
    <citation type="journal article" date="2019" name="Int. J. Syst. Evol. Microbiol.">
        <title>The Global Catalogue of Microorganisms (GCM) 10K type strain sequencing project: providing services to taxonomists for standard genome sequencing and annotation.</title>
        <authorList>
            <consortium name="The Broad Institute Genomics Platform"/>
            <consortium name="The Broad Institute Genome Sequencing Center for Infectious Disease"/>
            <person name="Wu L."/>
            <person name="Ma J."/>
        </authorList>
    </citation>
    <scope>NUCLEOTIDE SEQUENCE [LARGE SCALE GENOMIC DNA]</scope>
    <source>
        <strain evidence="2">CGMCC 4.1641</strain>
    </source>
</reference>
<dbReference type="Proteomes" id="UP001595755">
    <property type="component" value="Unassembled WGS sequence"/>
</dbReference>
<name>A0ABV8S640_9BACL</name>
<gene>
    <name evidence="1" type="ORF">ACFO1S_05055</name>
</gene>
<evidence type="ECO:0000313" key="2">
    <source>
        <dbReference type="Proteomes" id="UP001595755"/>
    </source>
</evidence>
<proteinExistence type="predicted"/>
<keyword evidence="2" id="KW-1185">Reference proteome</keyword>
<dbReference type="RefSeq" id="WP_204603322.1">
    <property type="nucleotide sequence ID" value="NZ_JBHSED010000005.1"/>
</dbReference>
<sequence length="327" mass="36894">MGRYFGIINLVALIYFASLLTAYASYVQKEKNEIEQLKLSYAIDYAADAGAQELLNTGSLDMDYTNYKAFNADPQLALDTFIDVFCFNYDMPPTEANRAIVRDYIPAAAVATFDGYYLASQRPVLFHKDGSTAIEQSQFGEDWRLAFGMKLPYRYLTTAARYALNMGMDYSYRLTDTDLARYDGLPPNEHGVTMTKEYAMRWINNLVANDMAEAIDRINETNGNWKNRFYIPSQLSGMNGVNSIEGPSFLILVQGVNLTTAKPIDGFSVSGTKIDQARMLIGYTRNSVKYYAFADKVPAGVVTPDRVFSSMEEAAQAEYTFDWEYMK</sequence>
<comment type="caution">
    <text evidence="1">The sequence shown here is derived from an EMBL/GenBank/DDBJ whole genome shotgun (WGS) entry which is preliminary data.</text>
</comment>